<organism evidence="1 2">
    <name type="scientific">Sinorhizobium fredii (strain NBRC 101917 / NGR234)</name>
    <dbReference type="NCBI Taxonomy" id="394"/>
    <lineage>
        <taxon>Bacteria</taxon>
        <taxon>Pseudomonadati</taxon>
        <taxon>Pseudomonadota</taxon>
        <taxon>Alphaproteobacteria</taxon>
        <taxon>Hyphomicrobiales</taxon>
        <taxon>Rhizobiaceae</taxon>
        <taxon>Sinorhizobium/Ensifer group</taxon>
        <taxon>Sinorhizobium</taxon>
    </lineage>
</organism>
<geneLocation type="plasmid" evidence="2">
    <name>sym pNGR234b</name>
</geneLocation>
<dbReference type="Proteomes" id="UP000001054">
    <property type="component" value="Plasmid pNGR234b"/>
</dbReference>
<gene>
    <name evidence="1" type="ordered locus">NGR_b19320</name>
</gene>
<dbReference type="RefSeq" id="WP_015888000.1">
    <property type="nucleotide sequence ID" value="NC_012586.1"/>
</dbReference>
<dbReference type="AlphaFoldDB" id="C3KLU3"/>
<reference evidence="1 2" key="2">
    <citation type="journal article" date="2009" name="Appl. Environ. Microbiol.">
        <title>Rhizobium sp. strain NGR234 possesses a remarkable number of secretion systems.</title>
        <authorList>
            <person name="Schmeisser C."/>
            <person name="Liesegang H."/>
            <person name="Krysciak D."/>
            <person name="Bakkou N."/>
            <person name="Le Quere A."/>
            <person name="Wollherr A."/>
            <person name="Heinemeyer I."/>
            <person name="Morgenstern B."/>
            <person name="Pommerening-Roeser A."/>
            <person name="Flores M."/>
            <person name="Palacios R."/>
            <person name="Brenner S."/>
            <person name="Gottschalk G."/>
            <person name="Schmitz R.A."/>
            <person name="Broughton W.J."/>
            <person name="Perret X."/>
            <person name="Strittmatter A.W."/>
            <person name="Streit W.R."/>
        </authorList>
    </citation>
    <scope>NUCLEOTIDE SEQUENCE [LARGE SCALE GENOMIC DNA]</scope>
    <source>
        <strain evidence="2">NBRC 101917 / NGR234</strain>
    </source>
</reference>
<keyword evidence="2" id="KW-1185">Reference proteome</keyword>
<dbReference type="EMBL" id="CP000874">
    <property type="protein sequence ID" value="ACP23379.1"/>
    <property type="molecule type" value="Genomic_DNA"/>
</dbReference>
<dbReference type="HOGENOM" id="CLU_2720171_0_0_5"/>
<accession>C3KLU3</accession>
<evidence type="ECO:0000313" key="1">
    <source>
        <dbReference type="EMBL" id="ACP23379.1"/>
    </source>
</evidence>
<name>C3KLU3_SINFN</name>
<proteinExistence type="predicted"/>
<sequence length="72" mass="7833">MPVQTPIALHDVDMLSAVFEELLQDHHVPRNSGAAEGILSRIIFTYNLGVHDPALLKVLAVPFLGQRSSGTQ</sequence>
<keyword evidence="1" id="KW-0614">Plasmid</keyword>
<dbReference type="OrthoDB" id="8280368at2"/>
<dbReference type="PATRIC" id="fig|394.7.peg.2347"/>
<reference evidence="2" key="1">
    <citation type="journal article" date="2004" name="J. Bacteriol.">
        <title>An evolutionary hot spot: the pNGR234b replicon of Rhizobium sp. strain NGR234.</title>
        <authorList>
            <person name="Streit W.R."/>
            <person name="Schmitz R.A."/>
            <person name="Perret X."/>
            <person name="Staehelin C."/>
            <person name="Deakin W.J."/>
            <person name="Raasch C."/>
            <person name="Liesegang H."/>
            <person name="Broughton W.J."/>
        </authorList>
    </citation>
    <scope>NUCLEOTIDE SEQUENCE [LARGE SCALE GENOMIC DNA]</scope>
    <source>
        <strain evidence="2">NBRC 101917 / NGR234</strain>
    </source>
</reference>
<dbReference type="KEGG" id="rhi:NGR_b19320"/>
<protein>
    <submittedName>
        <fullName evidence="1">Uncharacterized protein</fullName>
    </submittedName>
</protein>
<evidence type="ECO:0000313" key="2">
    <source>
        <dbReference type="Proteomes" id="UP000001054"/>
    </source>
</evidence>